<sequence>MSGRLLLYDDTPIEEAHGRINEAIKHRESAIERLQTSIFQYEATITALRTRVAAFEKSSCFNQACIFALKTQRNEFSYVSRLPAEVLCRIFLFAQRDNDGEILPYSQWTKFTHVSHRWRGIAINFPRLWTELHVASYQWIQQAVKRSKNAGLIINILGRNSDHKDILNLALLPQVPVRGLRIHNASNADIWHTVHARLPRCSPSLEFLDLVGIDTTLYAYASKVSNSTSKEIVRDNLRRLRSLRLVDCHINWDSNPFLRHSLTHLTLHNPTTDPSRKEFFLAMKAMPNLQYLDLEFALPPTDVVPSSGDHISLAHLRFLHLYSNSPLEIEAFFYLITIPQDAMVQVECFMDQFSGADFSGIVIAIAKSYSQVFGSGAQFQTFALYQPKYDDNSFGIILELSTNAIYGEALIQDDDTNANLQLEVFADEPPPDSLAMKHILNTIFKGSSLLQNVRSAYLDMEPYQDGVDSELLMKTYGRLPELVSAFIGRYASKSFMEALKHSSAVQDPVHFARLSSIYLYQAKISDLTGLISAPNPFAVPFKLLQDCLVQLYDRGTDMYSFRIVE</sequence>
<dbReference type="Gene3D" id="3.80.10.10">
    <property type="entry name" value="Ribonuclease Inhibitor"/>
    <property type="match status" value="1"/>
</dbReference>
<dbReference type="AlphaFoldDB" id="A0A9P6CW46"/>
<feature type="domain" description="F-box" evidence="1">
    <location>
        <begin position="80"/>
        <end position="133"/>
    </location>
</feature>
<dbReference type="OrthoDB" id="3172239at2759"/>
<evidence type="ECO:0000313" key="2">
    <source>
        <dbReference type="EMBL" id="KAF9481447.1"/>
    </source>
</evidence>
<comment type="caution">
    <text evidence="2">The sequence shown here is derived from an EMBL/GenBank/DDBJ whole genome shotgun (WGS) entry which is preliminary data.</text>
</comment>
<reference evidence="2" key="1">
    <citation type="submission" date="2020-11" db="EMBL/GenBank/DDBJ databases">
        <authorList>
            <consortium name="DOE Joint Genome Institute"/>
            <person name="Ahrendt S."/>
            <person name="Riley R."/>
            <person name="Andreopoulos W."/>
            <person name="Labutti K."/>
            <person name="Pangilinan J."/>
            <person name="Ruiz-Duenas F.J."/>
            <person name="Barrasa J.M."/>
            <person name="Sanchez-Garcia M."/>
            <person name="Camarero S."/>
            <person name="Miyauchi S."/>
            <person name="Serrano A."/>
            <person name="Linde D."/>
            <person name="Babiker R."/>
            <person name="Drula E."/>
            <person name="Ayuso-Fernandez I."/>
            <person name="Pacheco R."/>
            <person name="Padilla G."/>
            <person name="Ferreira P."/>
            <person name="Barriuso J."/>
            <person name="Kellner H."/>
            <person name="Castanera R."/>
            <person name="Alfaro M."/>
            <person name="Ramirez L."/>
            <person name="Pisabarro A.G."/>
            <person name="Kuo A."/>
            <person name="Tritt A."/>
            <person name="Lipzen A."/>
            <person name="He G."/>
            <person name="Yan M."/>
            <person name="Ng V."/>
            <person name="Cullen D."/>
            <person name="Martin F."/>
            <person name="Rosso M.-N."/>
            <person name="Henrissat B."/>
            <person name="Hibbett D."/>
            <person name="Martinez A.T."/>
            <person name="Grigoriev I.V."/>
        </authorList>
    </citation>
    <scope>NUCLEOTIDE SEQUENCE</scope>
    <source>
        <strain evidence="2">CIRM-BRFM 674</strain>
    </source>
</reference>
<gene>
    <name evidence="2" type="ORF">BDN70DRAFT_919773</name>
</gene>
<name>A0A9P6CW46_9AGAR</name>
<organism evidence="2 3">
    <name type="scientific">Pholiota conissans</name>
    <dbReference type="NCBI Taxonomy" id="109636"/>
    <lineage>
        <taxon>Eukaryota</taxon>
        <taxon>Fungi</taxon>
        <taxon>Dikarya</taxon>
        <taxon>Basidiomycota</taxon>
        <taxon>Agaricomycotina</taxon>
        <taxon>Agaricomycetes</taxon>
        <taxon>Agaricomycetidae</taxon>
        <taxon>Agaricales</taxon>
        <taxon>Agaricineae</taxon>
        <taxon>Strophariaceae</taxon>
        <taxon>Pholiota</taxon>
    </lineage>
</organism>
<dbReference type="InterPro" id="IPR036047">
    <property type="entry name" value="F-box-like_dom_sf"/>
</dbReference>
<dbReference type="SUPFAM" id="SSF52047">
    <property type="entry name" value="RNI-like"/>
    <property type="match status" value="1"/>
</dbReference>
<evidence type="ECO:0000259" key="1">
    <source>
        <dbReference type="Pfam" id="PF12937"/>
    </source>
</evidence>
<dbReference type="Proteomes" id="UP000807469">
    <property type="component" value="Unassembled WGS sequence"/>
</dbReference>
<dbReference type="SUPFAM" id="SSF81383">
    <property type="entry name" value="F-box domain"/>
    <property type="match status" value="1"/>
</dbReference>
<dbReference type="InterPro" id="IPR001810">
    <property type="entry name" value="F-box_dom"/>
</dbReference>
<dbReference type="EMBL" id="MU155178">
    <property type="protein sequence ID" value="KAF9481447.1"/>
    <property type="molecule type" value="Genomic_DNA"/>
</dbReference>
<keyword evidence="3" id="KW-1185">Reference proteome</keyword>
<dbReference type="Pfam" id="PF12937">
    <property type="entry name" value="F-box-like"/>
    <property type="match status" value="1"/>
</dbReference>
<protein>
    <recommendedName>
        <fullName evidence="1">F-box domain-containing protein</fullName>
    </recommendedName>
</protein>
<dbReference type="InterPro" id="IPR032675">
    <property type="entry name" value="LRR_dom_sf"/>
</dbReference>
<evidence type="ECO:0000313" key="3">
    <source>
        <dbReference type="Proteomes" id="UP000807469"/>
    </source>
</evidence>
<dbReference type="Gene3D" id="1.20.1280.50">
    <property type="match status" value="1"/>
</dbReference>
<accession>A0A9P6CW46</accession>
<proteinExistence type="predicted"/>